<dbReference type="GO" id="GO:0006508">
    <property type="term" value="P:proteolysis"/>
    <property type="evidence" value="ECO:0007669"/>
    <property type="project" value="InterPro"/>
</dbReference>
<dbReference type="GO" id="GO:0004252">
    <property type="term" value="F:serine-type endopeptidase activity"/>
    <property type="evidence" value="ECO:0007669"/>
    <property type="project" value="InterPro"/>
</dbReference>
<organism evidence="2 3">
    <name type="scientific">Gryllus longicercus</name>
    <dbReference type="NCBI Taxonomy" id="2509291"/>
    <lineage>
        <taxon>Eukaryota</taxon>
        <taxon>Metazoa</taxon>
        <taxon>Ecdysozoa</taxon>
        <taxon>Arthropoda</taxon>
        <taxon>Hexapoda</taxon>
        <taxon>Insecta</taxon>
        <taxon>Pterygota</taxon>
        <taxon>Neoptera</taxon>
        <taxon>Polyneoptera</taxon>
        <taxon>Orthoptera</taxon>
        <taxon>Ensifera</taxon>
        <taxon>Gryllidea</taxon>
        <taxon>Grylloidea</taxon>
        <taxon>Gryllidae</taxon>
        <taxon>Gryllinae</taxon>
        <taxon>Gryllus</taxon>
    </lineage>
</organism>
<feature type="domain" description="Peptidase S1" evidence="1">
    <location>
        <begin position="14"/>
        <end position="84"/>
    </location>
</feature>
<dbReference type="Gene3D" id="2.40.10.10">
    <property type="entry name" value="Trypsin-like serine proteases"/>
    <property type="match status" value="1"/>
</dbReference>
<accession>A0AAN9W159</accession>
<dbReference type="InterPro" id="IPR001254">
    <property type="entry name" value="Trypsin_dom"/>
</dbReference>
<dbReference type="InterPro" id="IPR033116">
    <property type="entry name" value="TRYPSIN_SER"/>
</dbReference>
<dbReference type="Pfam" id="PF00089">
    <property type="entry name" value="Trypsin"/>
    <property type="match status" value="1"/>
</dbReference>
<evidence type="ECO:0000313" key="2">
    <source>
        <dbReference type="EMBL" id="KAK7867228.1"/>
    </source>
</evidence>
<protein>
    <recommendedName>
        <fullName evidence="1">Peptidase S1 domain-containing protein</fullName>
    </recommendedName>
</protein>
<dbReference type="InterPro" id="IPR009003">
    <property type="entry name" value="Peptidase_S1_PA"/>
</dbReference>
<keyword evidence="3" id="KW-1185">Reference proteome</keyword>
<comment type="caution">
    <text evidence="2">The sequence shown here is derived from an EMBL/GenBank/DDBJ whole genome shotgun (WGS) entry which is preliminary data.</text>
</comment>
<dbReference type="PANTHER" id="PTHR24260:SF135">
    <property type="entry name" value="CLIP DOMAIN-CONTAINING SERINE PROTEASE-RELATED"/>
    <property type="match status" value="1"/>
</dbReference>
<dbReference type="PANTHER" id="PTHR24260">
    <property type="match status" value="1"/>
</dbReference>
<evidence type="ECO:0000259" key="1">
    <source>
        <dbReference type="Pfam" id="PF00089"/>
    </source>
</evidence>
<dbReference type="InterPro" id="IPR051333">
    <property type="entry name" value="CLIP_Serine_Protease"/>
</dbReference>
<proteinExistence type="predicted"/>
<dbReference type="EMBL" id="JAZDUA010000125">
    <property type="protein sequence ID" value="KAK7867228.1"/>
    <property type="molecule type" value="Genomic_DNA"/>
</dbReference>
<sequence length="91" mass="9956">MIELAEADCPIEGRSRVPRGLGDRILCTQHRRNNACDGDSGGPLVQQDENGQDVLMGVFSSSPSPCSGNKTALFVRVSSELKWIEEIVWPK</sequence>
<reference evidence="2 3" key="1">
    <citation type="submission" date="2024-03" db="EMBL/GenBank/DDBJ databases">
        <title>The genome assembly and annotation of the cricket Gryllus longicercus Weissman &amp; Gray.</title>
        <authorList>
            <person name="Szrajer S."/>
            <person name="Gray D."/>
            <person name="Ylla G."/>
        </authorList>
    </citation>
    <scope>NUCLEOTIDE SEQUENCE [LARGE SCALE GENOMIC DNA]</scope>
    <source>
        <strain evidence="2">DAG 2021-001</strain>
        <tissue evidence="2">Whole body minus gut</tissue>
    </source>
</reference>
<gene>
    <name evidence="2" type="ORF">R5R35_008401</name>
</gene>
<dbReference type="Proteomes" id="UP001378592">
    <property type="component" value="Unassembled WGS sequence"/>
</dbReference>
<name>A0AAN9W159_9ORTH</name>
<evidence type="ECO:0000313" key="3">
    <source>
        <dbReference type="Proteomes" id="UP001378592"/>
    </source>
</evidence>
<dbReference type="PROSITE" id="PS00135">
    <property type="entry name" value="TRYPSIN_SER"/>
    <property type="match status" value="1"/>
</dbReference>
<dbReference type="AlphaFoldDB" id="A0AAN9W159"/>
<dbReference type="SUPFAM" id="SSF50494">
    <property type="entry name" value="Trypsin-like serine proteases"/>
    <property type="match status" value="1"/>
</dbReference>
<dbReference type="InterPro" id="IPR043504">
    <property type="entry name" value="Peptidase_S1_PA_chymotrypsin"/>
</dbReference>